<keyword evidence="4" id="KW-0472">Membrane</keyword>
<protein>
    <recommendedName>
        <fullName evidence="3">Sulfotransferase</fullName>
        <ecNumber evidence="3">2.8.2.-</ecNumber>
    </recommendedName>
</protein>
<dbReference type="GO" id="GO:0008146">
    <property type="term" value="F:sulfotransferase activity"/>
    <property type="evidence" value="ECO:0007669"/>
    <property type="project" value="InterPro"/>
</dbReference>
<evidence type="ECO:0000256" key="3">
    <source>
        <dbReference type="RuleBase" id="RU361155"/>
    </source>
</evidence>
<dbReference type="GeneTree" id="ENSGT00940000159084"/>
<dbReference type="Gene3D" id="3.40.50.300">
    <property type="entry name" value="P-loop containing nucleotide triphosphate hydrolases"/>
    <property type="match status" value="1"/>
</dbReference>
<dbReference type="PANTHER" id="PTHR11783">
    <property type="entry name" value="SULFOTRANSFERASE SULT"/>
    <property type="match status" value="1"/>
</dbReference>
<keyword evidence="2 3" id="KW-0808">Transferase</keyword>
<sequence>MANRKNFKEHFDKVFEASKEVPTDQFFFTYNGVLFPSGSTSKKTLDVLQLFEARKDDVVLMTFPKCGTNWTLQLLEDMVHTVFKKDPSAMIPILEFGTPEKYEKLKEESSPRIIATHLHYDSMPKSLFDKEPKKLVVLRNPKDTAVSLFHFYNNNPRFPNYSSFDSFFPDFLNGNVCFGSYFDHAVAWNEQLDNDNILLMTFEEMKTDLEAAINKIANFFCYPLTEEQVKNLVDRGSFKSMKEKSIDTHGKMGHIFFRKGKAVMLKIFKRPIVFFIMFLKTMICMLLRTGGWKQTNG</sequence>
<evidence type="ECO:0000313" key="7">
    <source>
        <dbReference type="Proteomes" id="UP000694569"/>
    </source>
</evidence>
<dbReference type="OrthoDB" id="205623at2759"/>
<reference evidence="6" key="2">
    <citation type="submission" date="2025-09" db="UniProtKB">
        <authorList>
            <consortium name="Ensembl"/>
        </authorList>
    </citation>
    <scope>IDENTIFICATION</scope>
</reference>
<keyword evidence="7" id="KW-1185">Reference proteome</keyword>
<evidence type="ECO:0000256" key="1">
    <source>
        <dbReference type="ARBA" id="ARBA00005771"/>
    </source>
</evidence>
<name>A0A8C5QL79_9ANUR</name>
<dbReference type="AlphaFoldDB" id="A0A8C5QL79"/>
<evidence type="ECO:0000259" key="5">
    <source>
        <dbReference type="Pfam" id="PF00685"/>
    </source>
</evidence>
<reference evidence="6" key="1">
    <citation type="submission" date="2025-08" db="UniProtKB">
        <authorList>
            <consortium name="Ensembl"/>
        </authorList>
    </citation>
    <scope>IDENTIFICATION</scope>
</reference>
<organism evidence="6 7">
    <name type="scientific">Leptobrachium leishanense</name>
    <name type="common">Leishan spiny toad</name>
    <dbReference type="NCBI Taxonomy" id="445787"/>
    <lineage>
        <taxon>Eukaryota</taxon>
        <taxon>Metazoa</taxon>
        <taxon>Chordata</taxon>
        <taxon>Craniata</taxon>
        <taxon>Vertebrata</taxon>
        <taxon>Euteleostomi</taxon>
        <taxon>Amphibia</taxon>
        <taxon>Batrachia</taxon>
        <taxon>Anura</taxon>
        <taxon>Pelobatoidea</taxon>
        <taxon>Megophryidae</taxon>
        <taxon>Leptobrachium</taxon>
    </lineage>
</organism>
<dbReference type="Pfam" id="PF00685">
    <property type="entry name" value="Sulfotransfer_1"/>
    <property type="match status" value="1"/>
</dbReference>
<dbReference type="EC" id="2.8.2.-" evidence="3"/>
<dbReference type="Proteomes" id="UP000694569">
    <property type="component" value="Unplaced"/>
</dbReference>
<dbReference type="Ensembl" id="ENSLLET00000040729.1">
    <property type="protein sequence ID" value="ENSLLEP00000039164.1"/>
    <property type="gene ID" value="ENSLLEG00000024864.1"/>
</dbReference>
<feature type="domain" description="Sulfotransferase" evidence="5">
    <location>
        <begin position="55"/>
        <end position="261"/>
    </location>
</feature>
<dbReference type="SUPFAM" id="SSF52540">
    <property type="entry name" value="P-loop containing nucleoside triphosphate hydrolases"/>
    <property type="match status" value="1"/>
</dbReference>
<keyword evidence="4" id="KW-1133">Transmembrane helix</keyword>
<dbReference type="InterPro" id="IPR027417">
    <property type="entry name" value="P-loop_NTPase"/>
</dbReference>
<evidence type="ECO:0000313" key="6">
    <source>
        <dbReference type="Ensembl" id="ENSLLEP00000039164.1"/>
    </source>
</evidence>
<accession>A0A8C5QL79</accession>
<evidence type="ECO:0000256" key="2">
    <source>
        <dbReference type="ARBA" id="ARBA00022679"/>
    </source>
</evidence>
<evidence type="ECO:0000256" key="4">
    <source>
        <dbReference type="SAM" id="Phobius"/>
    </source>
</evidence>
<proteinExistence type="inferred from homology"/>
<comment type="similarity">
    <text evidence="1 3">Belongs to the sulfotransferase 1 family.</text>
</comment>
<keyword evidence="4" id="KW-0812">Transmembrane</keyword>
<feature type="transmembrane region" description="Helical" evidence="4">
    <location>
        <begin position="267"/>
        <end position="288"/>
    </location>
</feature>
<dbReference type="InterPro" id="IPR000863">
    <property type="entry name" value="Sulfotransferase_dom"/>
</dbReference>